<dbReference type="STRING" id="56216.A0A1A6FYK4"/>
<dbReference type="Pfam" id="PF00685">
    <property type="entry name" value="Sulfotransfer_1"/>
    <property type="match status" value="1"/>
</dbReference>
<evidence type="ECO:0000256" key="1">
    <source>
        <dbReference type="ARBA" id="ARBA00004496"/>
    </source>
</evidence>
<comment type="similarity">
    <text evidence="2 5">Belongs to the sulfotransferase 1 family.</text>
</comment>
<gene>
    <name evidence="7" type="ORF">A6R68_09857</name>
</gene>
<accession>A0A1A6FYK4</accession>
<protein>
    <recommendedName>
        <fullName evidence="5">Sulfotransferase</fullName>
        <ecNumber evidence="5">2.8.2.-</ecNumber>
    </recommendedName>
</protein>
<dbReference type="EMBL" id="LZPO01109222">
    <property type="protein sequence ID" value="OBS59018.1"/>
    <property type="molecule type" value="Genomic_DNA"/>
</dbReference>
<dbReference type="EC" id="2.8.2.-" evidence="5"/>
<dbReference type="Gene3D" id="3.40.50.300">
    <property type="entry name" value="P-loop containing nucleotide triphosphate hydrolases"/>
    <property type="match status" value="1"/>
</dbReference>
<reference evidence="7 8" key="1">
    <citation type="submission" date="2016-06" db="EMBL/GenBank/DDBJ databases">
        <title>The Draft Genome Sequence and Annotation of the Desert Woodrat Neotoma lepida.</title>
        <authorList>
            <person name="Campbell M."/>
            <person name="Oakeson K.F."/>
            <person name="Yandell M."/>
            <person name="Halpert J.R."/>
            <person name="Dearing D."/>
        </authorList>
    </citation>
    <scope>NUCLEOTIDE SEQUENCE [LARGE SCALE GENOMIC DNA]</scope>
    <source>
        <strain evidence="7">417</strain>
        <tissue evidence="7">Liver</tissue>
    </source>
</reference>
<feature type="non-terminal residue" evidence="7">
    <location>
        <position position="89"/>
    </location>
</feature>
<evidence type="ECO:0000256" key="5">
    <source>
        <dbReference type="RuleBase" id="RU361155"/>
    </source>
</evidence>
<dbReference type="OrthoDB" id="205623at2759"/>
<dbReference type="InterPro" id="IPR027417">
    <property type="entry name" value="P-loop_NTPase"/>
</dbReference>
<dbReference type="GO" id="GO:0005737">
    <property type="term" value="C:cytoplasm"/>
    <property type="evidence" value="ECO:0007669"/>
    <property type="project" value="UniProtKB-SubCell"/>
</dbReference>
<feature type="domain" description="Sulfotransferase" evidence="6">
    <location>
        <begin position="6"/>
        <end position="89"/>
    </location>
</feature>
<keyword evidence="3" id="KW-0963">Cytoplasm</keyword>
<dbReference type="GO" id="GO:0008146">
    <property type="term" value="F:sulfotransferase activity"/>
    <property type="evidence" value="ECO:0007669"/>
    <property type="project" value="InterPro"/>
</dbReference>
<dbReference type="SUPFAM" id="SSF52540">
    <property type="entry name" value="P-loop containing nucleoside triphosphate hydrolases"/>
    <property type="match status" value="1"/>
</dbReference>
<comment type="subcellular location">
    <subcellularLocation>
        <location evidence="1">Cytoplasm</location>
    </subcellularLocation>
</comment>
<keyword evidence="8" id="KW-1185">Reference proteome</keyword>
<dbReference type="InterPro" id="IPR000863">
    <property type="entry name" value="Sulfotransferase_dom"/>
</dbReference>
<evidence type="ECO:0000256" key="2">
    <source>
        <dbReference type="ARBA" id="ARBA00005771"/>
    </source>
</evidence>
<evidence type="ECO:0000256" key="3">
    <source>
        <dbReference type="ARBA" id="ARBA00022490"/>
    </source>
</evidence>
<name>A0A1A6FYK4_NEOLE</name>
<evidence type="ECO:0000259" key="6">
    <source>
        <dbReference type="Pfam" id="PF00685"/>
    </source>
</evidence>
<evidence type="ECO:0000313" key="8">
    <source>
        <dbReference type="Proteomes" id="UP000092124"/>
    </source>
</evidence>
<sequence length="89" mass="10432">MLINEHSPWVELKYSSEALRNKESPLLITSHLSVQLFPKSFFSSNAKVIYLIRDPRDVLVSGYHYWRAANQIPKSKSLEEYFENFLQGK</sequence>
<evidence type="ECO:0000313" key="7">
    <source>
        <dbReference type="EMBL" id="OBS59018.1"/>
    </source>
</evidence>
<evidence type="ECO:0000256" key="4">
    <source>
        <dbReference type="ARBA" id="ARBA00022679"/>
    </source>
</evidence>
<proteinExistence type="inferred from homology"/>
<dbReference type="AlphaFoldDB" id="A0A1A6FYK4"/>
<dbReference type="Proteomes" id="UP000092124">
    <property type="component" value="Unassembled WGS sequence"/>
</dbReference>
<keyword evidence="4 5" id="KW-0808">Transferase</keyword>
<organism evidence="7 8">
    <name type="scientific">Neotoma lepida</name>
    <name type="common">Desert woodrat</name>
    <dbReference type="NCBI Taxonomy" id="56216"/>
    <lineage>
        <taxon>Eukaryota</taxon>
        <taxon>Metazoa</taxon>
        <taxon>Chordata</taxon>
        <taxon>Craniata</taxon>
        <taxon>Vertebrata</taxon>
        <taxon>Euteleostomi</taxon>
        <taxon>Mammalia</taxon>
        <taxon>Eutheria</taxon>
        <taxon>Euarchontoglires</taxon>
        <taxon>Glires</taxon>
        <taxon>Rodentia</taxon>
        <taxon>Myomorpha</taxon>
        <taxon>Muroidea</taxon>
        <taxon>Cricetidae</taxon>
        <taxon>Neotominae</taxon>
        <taxon>Neotoma</taxon>
    </lineage>
</organism>
<dbReference type="PANTHER" id="PTHR11783">
    <property type="entry name" value="SULFOTRANSFERASE SULT"/>
    <property type="match status" value="1"/>
</dbReference>
<comment type="caution">
    <text evidence="7">The sequence shown here is derived from an EMBL/GenBank/DDBJ whole genome shotgun (WGS) entry which is preliminary data.</text>
</comment>